<keyword evidence="3" id="KW-1185">Reference proteome</keyword>
<accession>A0ABW2UBF2</accession>
<organism evidence="2 3">
    <name type="scientific">Hymenobacter humi</name>
    <dbReference type="NCBI Taxonomy" id="1411620"/>
    <lineage>
        <taxon>Bacteria</taxon>
        <taxon>Pseudomonadati</taxon>
        <taxon>Bacteroidota</taxon>
        <taxon>Cytophagia</taxon>
        <taxon>Cytophagales</taxon>
        <taxon>Hymenobacteraceae</taxon>
        <taxon>Hymenobacter</taxon>
    </lineage>
</organism>
<name>A0ABW2UBF2_9BACT</name>
<sequence>MPFPENTPLPVPDPDFARGPHSAPTPALDSLRQNRERARARHLFRRFERPEPRRPARRWCTLGCFWLRWSPPRSRAFSSRAAMWGFCRSTCLRCAGRP</sequence>
<dbReference type="Proteomes" id="UP001596513">
    <property type="component" value="Unassembled WGS sequence"/>
</dbReference>
<gene>
    <name evidence="2" type="ORF">ACFQT0_21300</name>
</gene>
<dbReference type="RefSeq" id="WP_380205110.1">
    <property type="nucleotide sequence ID" value="NZ_JBHTEK010000001.1"/>
</dbReference>
<proteinExistence type="predicted"/>
<comment type="caution">
    <text evidence="2">The sequence shown here is derived from an EMBL/GenBank/DDBJ whole genome shotgun (WGS) entry which is preliminary data.</text>
</comment>
<dbReference type="EMBL" id="JBHTEK010000001">
    <property type="protein sequence ID" value="MFC7669618.1"/>
    <property type="molecule type" value="Genomic_DNA"/>
</dbReference>
<evidence type="ECO:0000256" key="1">
    <source>
        <dbReference type="SAM" id="MobiDB-lite"/>
    </source>
</evidence>
<evidence type="ECO:0000313" key="2">
    <source>
        <dbReference type="EMBL" id="MFC7669618.1"/>
    </source>
</evidence>
<reference evidence="3" key="1">
    <citation type="journal article" date="2019" name="Int. J. Syst. Evol. Microbiol.">
        <title>The Global Catalogue of Microorganisms (GCM) 10K type strain sequencing project: providing services to taxonomists for standard genome sequencing and annotation.</title>
        <authorList>
            <consortium name="The Broad Institute Genomics Platform"/>
            <consortium name="The Broad Institute Genome Sequencing Center for Infectious Disease"/>
            <person name="Wu L."/>
            <person name="Ma J."/>
        </authorList>
    </citation>
    <scope>NUCLEOTIDE SEQUENCE [LARGE SCALE GENOMIC DNA]</scope>
    <source>
        <strain evidence="3">JCM 19635</strain>
    </source>
</reference>
<protein>
    <submittedName>
        <fullName evidence="2">Uncharacterized protein</fullName>
    </submittedName>
</protein>
<feature type="region of interest" description="Disordered" evidence="1">
    <location>
        <begin position="1"/>
        <end position="32"/>
    </location>
</feature>
<evidence type="ECO:0000313" key="3">
    <source>
        <dbReference type="Proteomes" id="UP001596513"/>
    </source>
</evidence>
<feature type="compositionally biased region" description="Pro residues" evidence="1">
    <location>
        <begin position="1"/>
        <end position="13"/>
    </location>
</feature>